<gene>
    <name evidence="4" type="ORF">ECPE_LOCUS3110</name>
</gene>
<evidence type="ECO:0000256" key="2">
    <source>
        <dbReference type="SAM" id="Phobius"/>
    </source>
</evidence>
<dbReference type="SUPFAM" id="SSF49562">
    <property type="entry name" value="C2 domain (Calcium/lipid-binding domain, CaLB)"/>
    <property type="match status" value="1"/>
</dbReference>
<dbReference type="InterPro" id="IPR035892">
    <property type="entry name" value="C2_domain_sf"/>
</dbReference>
<dbReference type="Gene3D" id="2.60.40.150">
    <property type="entry name" value="C2 domain"/>
    <property type="match status" value="1"/>
</dbReference>
<dbReference type="Pfam" id="PF00168">
    <property type="entry name" value="C2"/>
    <property type="match status" value="1"/>
</dbReference>
<keyword evidence="2" id="KW-0812">Transmembrane</keyword>
<accession>A0A183A825</accession>
<evidence type="ECO:0000313" key="5">
    <source>
        <dbReference type="Proteomes" id="UP000272942"/>
    </source>
</evidence>
<dbReference type="PROSITE" id="PS50004">
    <property type="entry name" value="C2"/>
    <property type="match status" value="1"/>
</dbReference>
<dbReference type="Proteomes" id="UP000272942">
    <property type="component" value="Unassembled WGS sequence"/>
</dbReference>
<dbReference type="EMBL" id="UZAN01040099">
    <property type="protein sequence ID" value="VDP68449.1"/>
    <property type="molecule type" value="Genomic_DNA"/>
</dbReference>
<evidence type="ECO:0000313" key="6">
    <source>
        <dbReference type="WBParaSite" id="ECPE_0000311301-mRNA-1"/>
    </source>
</evidence>
<dbReference type="WBParaSite" id="ECPE_0000311301-mRNA-1">
    <property type="protein sequence ID" value="ECPE_0000311301-mRNA-1"/>
    <property type="gene ID" value="ECPE_0000311301"/>
</dbReference>
<evidence type="ECO:0000259" key="3">
    <source>
        <dbReference type="PROSITE" id="PS50004"/>
    </source>
</evidence>
<reference evidence="4 5" key="2">
    <citation type="submission" date="2018-11" db="EMBL/GenBank/DDBJ databases">
        <authorList>
            <consortium name="Pathogen Informatics"/>
        </authorList>
    </citation>
    <scope>NUCLEOTIDE SEQUENCE [LARGE SCALE GENOMIC DNA]</scope>
    <source>
        <strain evidence="4 5">Egypt</strain>
    </source>
</reference>
<sequence>MPEVCRSDDECDKMIGSWILIRSPPGYQNLDVVDTLKQHVTSRQTNRTPPNPVGIAKHNALVSVERVKRLNWIAHRSNTWTIWLAFCFALCASLGILLWVIYRVTKPKKTRRGSHSGASRKTNRDQIAQFYQRKASGTALVPETLPKLTKSERHSISTGIGLGREKKMLNTCISRPARFPSGGNSCSAFGRAPRVQFLVTSPPVSIGVPQPIQPRGSAQSECLFTSRGTEKSDLYKRRYTTGELSYTLLSKVGYSLNLTGQSTTSDSGRSTPSQGKSFKSTSSLLLRHNAVDIRDAGWTRSNSCIRSGRLSLSDDYGSNNSRQLRSVQGRHSMGEAESAWTQLSSSIYGKSRISFTLSYVCTTGILTVTVNRLNGVHLITNSTRLLPSQTETAFVVAVRLNQRKSQPNPIGPDPCPSNVISTSPQSTHSVSSSLNPVFDQSFTFKLSLNEIETSAIQFTVYRTTMEPLSGKQLVLRRRASLRSQSHQIMQRQLTHERARCGETVCLGSAYYPLNRDDLVNRPERLRELWRDIQRDLDSDEEEDANVVVGAETKLSETGSELTSADERRKSTGGVIRQSSSLRSIARNAEKTTMELSMQYDRVTLQLIICLKDARNVRLQRKDACIFVRTVLYKGDKILATARSSLIKTGLSPLCDWDRKKESNSCMHTSSLVRSRTVSDPFPRGERIEFPIDMNRLIESNTLGLILFLCSRSRFGQGRLVGQCAIGASGFTEGDGTHLWDQLVDAVRKLKEDETDQATSTPVFASWQTVTSLTG</sequence>
<feature type="region of interest" description="Disordered" evidence="1">
    <location>
        <begin position="261"/>
        <end position="280"/>
    </location>
</feature>
<organism evidence="6">
    <name type="scientific">Echinostoma caproni</name>
    <dbReference type="NCBI Taxonomy" id="27848"/>
    <lineage>
        <taxon>Eukaryota</taxon>
        <taxon>Metazoa</taxon>
        <taxon>Spiralia</taxon>
        <taxon>Lophotrochozoa</taxon>
        <taxon>Platyhelminthes</taxon>
        <taxon>Trematoda</taxon>
        <taxon>Digenea</taxon>
        <taxon>Plagiorchiida</taxon>
        <taxon>Echinostomata</taxon>
        <taxon>Echinostomatoidea</taxon>
        <taxon>Echinostomatidae</taxon>
        <taxon>Echinostoma</taxon>
    </lineage>
</organism>
<keyword evidence="2" id="KW-0472">Membrane</keyword>
<protein>
    <submittedName>
        <fullName evidence="6">C2 domain-containing protein</fullName>
    </submittedName>
</protein>
<keyword evidence="5" id="KW-1185">Reference proteome</keyword>
<dbReference type="OrthoDB" id="6257041at2759"/>
<feature type="transmembrane region" description="Helical" evidence="2">
    <location>
        <begin position="80"/>
        <end position="102"/>
    </location>
</feature>
<proteinExistence type="predicted"/>
<feature type="domain" description="C2" evidence="3">
    <location>
        <begin position="349"/>
        <end position="495"/>
    </location>
</feature>
<reference evidence="6" key="1">
    <citation type="submission" date="2016-06" db="UniProtKB">
        <authorList>
            <consortium name="WormBaseParasite"/>
        </authorList>
    </citation>
    <scope>IDENTIFICATION</scope>
</reference>
<evidence type="ECO:0000313" key="4">
    <source>
        <dbReference type="EMBL" id="VDP68449.1"/>
    </source>
</evidence>
<keyword evidence="2" id="KW-1133">Transmembrane helix</keyword>
<evidence type="ECO:0000256" key="1">
    <source>
        <dbReference type="SAM" id="MobiDB-lite"/>
    </source>
</evidence>
<dbReference type="AlphaFoldDB" id="A0A183A825"/>
<name>A0A183A825_9TREM</name>
<dbReference type="InterPro" id="IPR000008">
    <property type="entry name" value="C2_dom"/>
</dbReference>